<organism evidence="2 3">
    <name type="scientific">Pseudocohnilembus persalinus</name>
    <name type="common">Ciliate</name>
    <dbReference type="NCBI Taxonomy" id="266149"/>
    <lineage>
        <taxon>Eukaryota</taxon>
        <taxon>Sar</taxon>
        <taxon>Alveolata</taxon>
        <taxon>Ciliophora</taxon>
        <taxon>Intramacronucleata</taxon>
        <taxon>Oligohymenophorea</taxon>
        <taxon>Scuticociliatia</taxon>
        <taxon>Philasterida</taxon>
        <taxon>Pseudocohnilembidae</taxon>
        <taxon>Pseudocohnilembus</taxon>
    </lineage>
</organism>
<proteinExistence type="predicted"/>
<sequence>MTIWDNQFTELLITVAQFMFFGYVLQLRVEYDEEDEDESKNLIKNENQWQKNIQNNFKKFKKQADYLSFLLEESKTATFILNSDFKELYSNQKAQSMIQDYYNDFSLLLKYITLQKIITKDKDFIESVLNKNDKNYKIKNPLNQQSTMNNNDFFTDDILSLKDIKLYEFIQLIIKNKLFQQQPTNKANKELKMNKKDISSIEEISSQQYMNASLIQQRNQNKNAINAKNKARLSTSQSQSLLSSRISIQKDTNNGKKKTFLLNINNNNDDVYQNQNQRRPSIFKKQVKNNFMKSISDSQSSFGNSNTLNIQYQQVSNENNDDLDYENSDSI</sequence>
<evidence type="ECO:0000313" key="2">
    <source>
        <dbReference type="EMBL" id="KRX07612.1"/>
    </source>
</evidence>
<keyword evidence="3" id="KW-1185">Reference proteome</keyword>
<name>A0A0V0QZ65_PSEPJ</name>
<evidence type="ECO:0000313" key="3">
    <source>
        <dbReference type="Proteomes" id="UP000054937"/>
    </source>
</evidence>
<dbReference type="FunCoup" id="A0A0V0QZ65">
    <property type="interactions" value="1"/>
</dbReference>
<gene>
    <name evidence="2" type="ORF">PPERSA_11161</name>
</gene>
<protein>
    <submittedName>
        <fullName evidence="2">Uncharacterized protein</fullName>
    </submittedName>
</protein>
<dbReference type="AlphaFoldDB" id="A0A0V0QZ65"/>
<evidence type="ECO:0000256" key="1">
    <source>
        <dbReference type="SAM" id="MobiDB-lite"/>
    </source>
</evidence>
<accession>A0A0V0QZ65</accession>
<feature type="region of interest" description="Disordered" evidence="1">
    <location>
        <begin position="229"/>
        <end position="248"/>
    </location>
</feature>
<reference evidence="2 3" key="1">
    <citation type="journal article" date="2015" name="Sci. Rep.">
        <title>Genome of the facultative scuticociliatosis pathogen Pseudocohnilembus persalinus provides insight into its virulence through horizontal gene transfer.</title>
        <authorList>
            <person name="Xiong J."/>
            <person name="Wang G."/>
            <person name="Cheng J."/>
            <person name="Tian M."/>
            <person name="Pan X."/>
            <person name="Warren A."/>
            <person name="Jiang C."/>
            <person name="Yuan D."/>
            <person name="Miao W."/>
        </authorList>
    </citation>
    <scope>NUCLEOTIDE SEQUENCE [LARGE SCALE GENOMIC DNA]</scope>
    <source>
        <strain evidence="2">36N120E</strain>
    </source>
</reference>
<dbReference type="InParanoid" id="A0A0V0QZ65"/>
<comment type="caution">
    <text evidence="2">The sequence shown here is derived from an EMBL/GenBank/DDBJ whole genome shotgun (WGS) entry which is preliminary data.</text>
</comment>
<dbReference type="EMBL" id="LDAU01000082">
    <property type="protein sequence ID" value="KRX07612.1"/>
    <property type="molecule type" value="Genomic_DNA"/>
</dbReference>
<dbReference type="Proteomes" id="UP000054937">
    <property type="component" value="Unassembled WGS sequence"/>
</dbReference>